<dbReference type="InterPro" id="IPR001680">
    <property type="entry name" value="WD40_rpt"/>
</dbReference>
<evidence type="ECO:0008006" key="9">
    <source>
        <dbReference type="Google" id="ProtNLM"/>
    </source>
</evidence>
<dbReference type="GO" id="GO:0003682">
    <property type="term" value="F:chromatin binding"/>
    <property type="evidence" value="ECO:0007669"/>
    <property type="project" value="TreeGrafter"/>
</dbReference>
<evidence type="ECO:0000256" key="3">
    <source>
        <dbReference type="PROSITE-ProRule" id="PRU00221"/>
    </source>
</evidence>
<dbReference type="InterPro" id="IPR036322">
    <property type="entry name" value="WD40_repeat_dom_sf"/>
</dbReference>
<dbReference type="GO" id="GO:0043596">
    <property type="term" value="C:nuclear replication fork"/>
    <property type="evidence" value="ECO:0007669"/>
    <property type="project" value="TreeGrafter"/>
</dbReference>
<dbReference type="Pfam" id="PF24817">
    <property type="entry name" value="WD40_WDHD1_1st"/>
    <property type="match status" value="1"/>
</dbReference>
<reference evidence="7 8" key="1">
    <citation type="journal article" date="2024" name="BMC Genomics">
        <title>Genome assembly of redclaw crayfish (Cherax quadricarinatus) provides insights into its immune adaptation and hypoxia tolerance.</title>
        <authorList>
            <person name="Liu Z."/>
            <person name="Zheng J."/>
            <person name="Li H."/>
            <person name="Fang K."/>
            <person name="Wang S."/>
            <person name="He J."/>
            <person name="Zhou D."/>
            <person name="Weng S."/>
            <person name="Chi M."/>
            <person name="Gu Z."/>
            <person name="He J."/>
            <person name="Li F."/>
            <person name="Wang M."/>
        </authorList>
    </citation>
    <scope>NUCLEOTIDE SEQUENCE [LARGE SCALE GENOMIC DNA]</scope>
    <source>
        <strain evidence="7">ZL_2023a</strain>
    </source>
</reference>
<gene>
    <name evidence="7" type="ORF">OTU49_007806</name>
</gene>
<organism evidence="7 8">
    <name type="scientific">Cherax quadricarinatus</name>
    <name type="common">Australian red claw crayfish</name>
    <dbReference type="NCBI Taxonomy" id="27406"/>
    <lineage>
        <taxon>Eukaryota</taxon>
        <taxon>Metazoa</taxon>
        <taxon>Ecdysozoa</taxon>
        <taxon>Arthropoda</taxon>
        <taxon>Crustacea</taxon>
        <taxon>Multicrustacea</taxon>
        <taxon>Malacostraca</taxon>
        <taxon>Eumalacostraca</taxon>
        <taxon>Eucarida</taxon>
        <taxon>Decapoda</taxon>
        <taxon>Pleocyemata</taxon>
        <taxon>Astacidea</taxon>
        <taxon>Parastacoidea</taxon>
        <taxon>Parastacidae</taxon>
        <taxon>Cherax</taxon>
    </lineage>
</organism>
<keyword evidence="1 3" id="KW-0853">WD repeat</keyword>
<sequence length="571" mass="62475">MGVEVRKMRPTRYAHYEGLTHVCYSDDGRYVITCGTDGEVRIFEGLDDDDCRTHVVAECASAIAYRNGCFLVGTDSNLVQAYTMDEGAPDGIITRFTAPPTHIVVGKDGRRVACAGSDMTIRVHDTVAYKDTVFSGHQAPVLSLAIDPKGEYLASSSCDGSVRVWDLKTSVVVVSWNLLPKTNNISTTHTLCRLSWTPDGRYLVIPVESQVHMYDRTTWKVVHQLIDDSINKTVSVSAVSPCGHFIAAACLDGVVVVWDATNYQKIVTEKHPKSLAICGLAWNPSGKKELAFVDTEGQFGTLENFIDGDYKPAVVNGGTESGAQNGDLGKDNFPPLDIDMEDEDDGEFSISKIKSQLGFADDEEGTFLGVPKDSTFKEDSEHKDVDDDAASVVTTSIAPPVPVVKLPEIQKPFQPGMSPEHLNDRYMLWNNVGIVRQYSSEDENSIDIEFHDTSVHHSLHFNNSVGHSMAALSTHALALACESSEDQPSKLVVHHFSGWGTNKEWYVDLPEEDIQAVCLGSGWLAVATDRRNLRIFSTSGIQRDILAIPGPVVCLAGFEDQIMLVYHGGMG</sequence>
<proteinExistence type="predicted"/>
<dbReference type="Gene3D" id="2.130.10.10">
    <property type="entry name" value="YVTN repeat-like/Quinoprotein amine dehydrogenase"/>
    <property type="match status" value="2"/>
</dbReference>
<comment type="caution">
    <text evidence="7">The sequence shown here is derived from an EMBL/GenBank/DDBJ whole genome shotgun (WGS) entry which is preliminary data.</text>
</comment>
<feature type="repeat" description="WD" evidence="3">
    <location>
        <begin position="134"/>
        <end position="175"/>
    </location>
</feature>
<dbReference type="PROSITE" id="PS50082">
    <property type="entry name" value="WD_REPEATS_2"/>
    <property type="match status" value="2"/>
</dbReference>
<dbReference type="InterPro" id="IPR015943">
    <property type="entry name" value="WD40/YVTN_repeat-like_dom_sf"/>
</dbReference>
<dbReference type="PANTHER" id="PTHR19932">
    <property type="entry name" value="WD REPEAT AND HMG-BOX DNA BINDING PROTEIN"/>
    <property type="match status" value="1"/>
</dbReference>
<protein>
    <recommendedName>
        <fullName evidence="9">WD repeat-containing protein 55 homolog</fullName>
    </recommendedName>
</protein>
<dbReference type="SUPFAM" id="SSF50978">
    <property type="entry name" value="WD40 repeat-like"/>
    <property type="match status" value="1"/>
</dbReference>
<evidence type="ECO:0000256" key="4">
    <source>
        <dbReference type="SAM" id="MobiDB-lite"/>
    </source>
</evidence>
<feature type="repeat" description="WD" evidence="3">
    <location>
        <begin position="12"/>
        <end position="44"/>
    </location>
</feature>
<dbReference type="Pfam" id="PF12341">
    <property type="entry name" value="Mcl1_mid"/>
    <property type="match status" value="1"/>
</dbReference>
<evidence type="ECO:0000313" key="7">
    <source>
        <dbReference type="EMBL" id="KAK8731114.1"/>
    </source>
</evidence>
<dbReference type="InterPro" id="IPR057646">
    <property type="entry name" value="WD40_WDHD1_1st"/>
</dbReference>
<dbReference type="InterPro" id="IPR019775">
    <property type="entry name" value="WD40_repeat_CS"/>
</dbReference>
<dbReference type="PROSITE" id="PS50294">
    <property type="entry name" value="WD_REPEATS_REGION"/>
    <property type="match status" value="1"/>
</dbReference>
<dbReference type="EMBL" id="JARKIK010000062">
    <property type="protein sequence ID" value="KAK8731114.1"/>
    <property type="molecule type" value="Genomic_DNA"/>
</dbReference>
<evidence type="ECO:0000313" key="8">
    <source>
        <dbReference type="Proteomes" id="UP001445076"/>
    </source>
</evidence>
<feature type="non-terminal residue" evidence="7">
    <location>
        <position position="571"/>
    </location>
</feature>
<evidence type="ECO:0000259" key="5">
    <source>
        <dbReference type="Pfam" id="PF12341"/>
    </source>
</evidence>
<evidence type="ECO:0000259" key="6">
    <source>
        <dbReference type="Pfam" id="PF24817"/>
    </source>
</evidence>
<dbReference type="Proteomes" id="UP001445076">
    <property type="component" value="Unassembled WGS sequence"/>
</dbReference>
<dbReference type="GO" id="GO:0006261">
    <property type="term" value="P:DNA-templated DNA replication"/>
    <property type="evidence" value="ECO:0007669"/>
    <property type="project" value="TreeGrafter"/>
</dbReference>
<feature type="region of interest" description="Disordered" evidence="4">
    <location>
        <begin position="317"/>
        <end position="345"/>
    </location>
</feature>
<dbReference type="InterPro" id="IPR022100">
    <property type="entry name" value="WDHD1/CFT4_beta-prop_2nd"/>
</dbReference>
<dbReference type="GO" id="GO:0006281">
    <property type="term" value="P:DNA repair"/>
    <property type="evidence" value="ECO:0007669"/>
    <property type="project" value="TreeGrafter"/>
</dbReference>
<dbReference type="GO" id="GO:0000278">
    <property type="term" value="P:mitotic cell cycle"/>
    <property type="evidence" value="ECO:0007669"/>
    <property type="project" value="TreeGrafter"/>
</dbReference>
<keyword evidence="8" id="KW-1185">Reference proteome</keyword>
<keyword evidence="2" id="KW-0677">Repeat</keyword>
<feature type="domain" description="WDHD1/CFT4 second beta-propeller" evidence="5">
    <location>
        <begin position="411"/>
        <end position="569"/>
    </location>
</feature>
<feature type="domain" description="WDHD1 first WD40" evidence="6">
    <location>
        <begin position="12"/>
        <end position="301"/>
    </location>
</feature>
<dbReference type="SMART" id="SM00320">
    <property type="entry name" value="WD40"/>
    <property type="match status" value="4"/>
</dbReference>
<accession>A0AAW0WZC8</accession>
<dbReference type="AlphaFoldDB" id="A0AAW0WZC8"/>
<evidence type="ECO:0000256" key="2">
    <source>
        <dbReference type="ARBA" id="ARBA00022737"/>
    </source>
</evidence>
<evidence type="ECO:0000256" key="1">
    <source>
        <dbReference type="ARBA" id="ARBA00022574"/>
    </source>
</evidence>
<name>A0AAW0WZC8_CHEQU</name>
<dbReference type="PANTHER" id="PTHR19932:SF10">
    <property type="entry name" value="WD REPEAT AND HMG-BOX DNA-BINDING PROTEIN 1"/>
    <property type="match status" value="1"/>
</dbReference>
<dbReference type="PROSITE" id="PS00678">
    <property type="entry name" value="WD_REPEATS_1"/>
    <property type="match status" value="1"/>
</dbReference>